<comment type="caution">
    <text evidence="1">The sequence shown here is derived from an EMBL/GenBank/DDBJ whole genome shotgun (WGS) entry which is preliminary data.</text>
</comment>
<dbReference type="EMBL" id="CM042882">
    <property type="protein sequence ID" value="KAI4379425.1"/>
    <property type="molecule type" value="Genomic_DNA"/>
</dbReference>
<keyword evidence="2" id="KW-1185">Reference proteome</keyword>
<reference evidence="2" key="1">
    <citation type="journal article" date="2023" name="Front. Plant Sci.">
        <title>Chromosomal-level genome assembly of Melastoma candidum provides insights into trichome evolution.</title>
        <authorList>
            <person name="Zhong Y."/>
            <person name="Wu W."/>
            <person name="Sun C."/>
            <person name="Zou P."/>
            <person name="Liu Y."/>
            <person name="Dai S."/>
            <person name="Zhou R."/>
        </authorList>
    </citation>
    <scope>NUCLEOTIDE SEQUENCE [LARGE SCALE GENOMIC DNA]</scope>
</reference>
<name>A0ACB9RKC8_9MYRT</name>
<gene>
    <name evidence="1" type="ORF">MLD38_005727</name>
</gene>
<dbReference type="Proteomes" id="UP001057402">
    <property type="component" value="Chromosome 3"/>
</dbReference>
<organism evidence="1 2">
    <name type="scientific">Melastoma candidum</name>
    <dbReference type="NCBI Taxonomy" id="119954"/>
    <lineage>
        <taxon>Eukaryota</taxon>
        <taxon>Viridiplantae</taxon>
        <taxon>Streptophyta</taxon>
        <taxon>Embryophyta</taxon>
        <taxon>Tracheophyta</taxon>
        <taxon>Spermatophyta</taxon>
        <taxon>Magnoliopsida</taxon>
        <taxon>eudicotyledons</taxon>
        <taxon>Gunneridae</taxon>
        <taxon>Pentapetalae</taxon>
        <taxon>rosids</taxon>
        <taxon>malvids</taxon>
        <taxon>Myrtales</taxon>
        <taxon>Melastomataceae</taxon>
        <taxon>Melastomatoideae</taxon>
        <taxon>Melastomateae</taxon>
        <taxon>Melastoma</taxon>
    </lineage>
</organism>
<protein>
    <submittedName>
        <fullName evidence="1">Uncharacterized protein</fullName>
    </submittedName>
</protein>
<sequence>MDLCSCCGSGSRSSSDTIRLGGHQPSYSSSSSATSSSSIVPSGRSRKPVKWRGIWMRLLKEKRGSTDQPQVPSYDSYTYSQNFDQGAARDEPENISRSFSVRFADPALSSRAYGKNKSGKKMTSIVEAG</sequence>
<accession>A0ACB9RKC8</accession>
<evidence type="ECO:0000313" key="2">
    <source>
        <dbReference type="Proteomes" id="UP001057402"/>
    </source>
</evidence>
<evidence type="ECO:0000313" key="1">
    <source>
        <dbReference type="EMBL" id="KAI4379425.1"/>
    </source>
</evidence>
<proteinExistence type="predicted"/>